<proteinExistence type="predicted"/>
<evidence type="ECO:0000313" key="1">
    <source>
        <dbReference type="EnsemblPlants" id="AVESA.00010b.r2.3AG0422310.1.CDS"/>
    </source>
</evidence>
<dbReference type="EnsemblPlants" id="AVESA.00010b.r2.3AG0422310.1">
    <property type="protein sequence ID" value="AVESA.00010b.r2.3AG0422310.1.CDS"/>
    <property type="gene ID" value="AVESA.00010b.r2.3AG0422310"/>
</dbReference>
<accession>A0ACD5VE31</accession>
<keyword evidence="2" id="KW-1185">Reference proteome</keyword>
<dbReference type="Proteomes" id="UP001732700">
    <property type="component" value="Chromosome 3A"/>
</dbReference>
<name>A0ACD5VE31_AVESA</name>
<protein>
    <submittedName>
        <fullName evidence="1">Uncharacterized protein</fullName>
    </submittedName>
</protein>
<organism evidence="1 2">
    <name type="scientific">Avena sativa</name>
    <name type="common">Oat</name>
    <dbReference type="NCBI Taxonomy" id="4498"/>
    <lineage>
        <taxon>Eukaryota</taxon>
        <taxon>Viridiplantae</taxon>
        <taxon>Streptophyta</taxon>
        <taxon>Embryophyta</taxon>
        <taxon>Tracheophyta</taxon>
        <taxon>Spermatophyta</taxon>
        <taxon>Magnoliopsida</taxon>
        <taxon>Liliopsida</taxon>
        <taxon>Poales</taxon>
        <taxon>Poaceae</taxon>
        <taxon>BOP clade</taxon>
        <taxon>Pooideae</taxon>
        <taxon>Poodae</taxon>
        <taxon>Poeae</taxon>
        <taxon>Poeae Chloroplast Group 1 (Aveneae type)</taxon>
        <taxon>Aveninae</taxon>
        <taxon>Avena</taxon>
    </lineage>
</organism>
<evidence type="ECO:0000313" key="2">
    <source>
        <dbReference type="Proteomes" id="UP001732700"/>
    </source>
</evidence>
<reference evidence="1" key="1">
    <citation type="submission" date="2021-05" db="EMBL/GenBank/DDBJ databases">
        <authorList>
            <person name="Scholz U."/>
            <person name="Mascher M."/>
            <person name="Fiebig A."/>
        </authorList>
    </citation>
    <scope>NUCLEOTIDE SEQUENCE [LARGE SCALE GENOMIC DNA]</scope>
</reference>
<sequence>MEAVAMSPSSVSSHNLDAASTSDDMPSLQEGLLFSDSLKDLRNLRSQLYSAAEYFEVFYTNNSHRSTVVTSLKDYAVEALVSTVDHLGFVSYKVDNLVNEKADEVKETEFRVSSVEQSVRICQQTIDQEGRSQQSLLIKAPQYHTRYILPGADIAESAIHPVSEPPRYNRQYTGRKMRKSQSSISTPVSRQTTMRSVRSQSPTVRETHHHRSRSMSPSRKARAKSPSPQPQVVPQVMNPNPKETRAETRAERRAGSPIPTTPSPLTRSGPLARSATVARRPPLDPKHFRQTSMQLHSDWDSHKDRDKEREKSSSKGRGFLKSLLTRRRWRNDESLYNYLDEY</sequence>
<reference evidence="1" key="2">
    <citation type="submission" date="2025-09" db="UniProtKB">
        <authorList>
            <consortium name="EnsemblPlants"/>
        </authorList>
    </citation>
    <scope>IDENTIFICATION</scope>
</reference>